<feature type="domain" description="SCP" evidence="2">
    <location>
        <begin position="159"/>
        <end position="294"/>
    </location>
</feature>
<dbReference type="PANTHER" id="PTHR10334">
    <property type="entry name" value="CYSTEINE-RICH SECRETORY PROTEIN-RELATED"/>
    <property type="match status" value="1"/>
</dbReference>
<dbReference type="Gene3D" id="3.40.33.10">
    <property type="entry name" value="CAP"/>
    <property type="match status" value="1"/>
</dbReference>
<protein>
    <submittedName>
        <fullName evidence="3">Sts14 protein</fullName>
    </submittedName>
</protein>
<dbReference type="SMART" id="SM00198">
    <property type="entry name" value="SCP"/>
    <property type="match status" value="1"/>
</dbReference>
<proteinExistence type="predicted"/>
<feature type="region of interest" description="Disordered" evidence="1">
    <location>
        <begin position="1"/>
        <end position="42"/>
    </location>
</feature>
<dbReference type="EMBL" id="PKMF04000143">
    <property type="protein sequence ID" value="KAK7847308.1"/>
    <property type="molecule type" value="Genomic_DNA"/>
</dbReference>
<dbReference type="CDD" id="cd05381">
    <property type="entry name" value="CAP_PR-1"/>
    <property type="match status" value="1"/>
</dbReference>
<reference evidence="3 4" key="1">
    <citation type="journal article" date="2018" name="Sci. Data">
        <title>The draft genome sequence of cork oak.</title>
        <authorList>
            <person name="Ramos A.M."/>
            <person name="Usie A."/>
            <person name="Barbosa P."/>
            <person name="Barros P.M."/>
            <person name="Capote T."/>
            <person name="Chaves I."/>
            <person name="Simoes F."/>
            <person name="Abreu I."/>
            <person name="Carrasquinho I."/>
            <person name="Faro C."/>
            <person name="Guimaraes J.B."/>
            <person name="Mendonca D."/>
            <person name="Nobrega F."/>
            <person name="Rodrigues L."/>
            <person name="Saibo N.J.M."/>
            <person name="Varela M.C."/>
            <person name="Egas C."/>
            <person name="Matos J."/>
            <person name="Miguel C.M."/>
            <person name="Oliveira M.M."/>
            <person name="Ricardo C.P."/>
            <person name="Goncalves S."/>
        </authorList>
    </citation>
    <scope>NUCLEOTIDE SEQUENCE [LARGE SCALE GENOMIC DNA]</scope>
    <source>
        <strain evidence="4">cv. HL8</strain>
    </source>
</reference>
<feature type="compositionally biased region" description="Basic and acidic residues" evidence="1">
    <location>
        <begin position="24"/>
        <end position="33"/>
    </location>
</feature>
<dbReference type="SUPFAM" id="SSF55797">
    <property type="entry name" value="PR-1-like"/>
    <property type="match status" value="1"/>
</dbReference>
<dbReference type="InterPro" id="IPR001283">
    <property type="entry name" value="CRISP-related"/>
</dbReference>
<dbReference type="Proteomes" id="UP000237347">
    <property type="component" value="Unassembled WGS sequence"/>
</dbReference>
<keyword evidence="4" id="KW-1185">Reference proteome</keyword>
<dbReference type="Pfam" id="PF14009">
    <property type="entry name" value="PADRE"/>
    <property type="match status" value="1"/>
</dbReference>
<sequence>MGGCVSSPKTKTSKGSIGGRGKQVKADCNKQEDELSSAKTKSKTTKVIHMDMDGWVQELKQPIQAKAITSQNPNCFLCSSESLSIGTCAPHVPDDEDLQPGHIYFLMPLSRAHQPLSLPDLCTFAIKASSALRANVVLVALAICQGSAQGSGPSQQPSAAAKGYLDGHNQARAEVGVGPLSWSEQLANASSRLVRYQRNKMGCKFANLSSSKYGANQLWASGQAVTPRMAVDSWVGEKKYYNHTDNSCLPDHRCGVYTQVVWKNSLQLGCAQASCADSSSLTICFYDPPGNVIGESPY</sequence>
<dbReference type="InterPro" id="IPR025322">
    <property type="entry name" value="PADRE_dom"/>
</dbReference>
<gene>
    <name evidence="3" type="primary">STS14</name>
    <name evidence="3" type="ORF">CFP56_006748</name>
</gene>
<dbReference type="PRINTS" id="PR00837">
    <property type="entry name" value="V5TPXLIKE"/>
</dbReference>
<evidence type="ECO:0000256" key="1">
    <source>
        <dbReference type="SAM" id="MobiDB-lite"/>
    </source>
</evidence>
<dbReference type="InterPro" id="IPR014044">
    <property type="entry name" value="CAP_dom"/>
</dbReference>
<dbReference type="AlphaFoldDB" id="A0AAW0L6K4"/>
<evidence type="ECO:0000259" key="2">
    <source>
        <dbReference type="SMART" id="SM00198"/>
    </source>
</evidence>
<organism evidence="3 4">
    <name type="scientific">Quercus suber</name>
    <name type="common">Cork oak</name>
    <dbReference type="NCBI Taxonomy" id="58331"/>
    <lineage>
        <taxon>Eukaryota</taxon>
        <taxon>Viridiplantae</taxon>
        <taxon>Streptophyta</taxon>
        <taxon>Embryophyta</taxon>
        <taxon>Tracheophyta</taxon>
        <taxon>Spermatophyta</taxon>
        <taxon>Magnoliopsida</taxon>
        <taxon>eudicotyledons</taxon>
        <taxon>Gunneridae</taxon>
        <taxon>Pentapetalae</taxon>
        <taxon>rosids</taxon>
        <taxon>fabids</taxon>
        <taxon>Fagales</taxon>
        <taxon>Fagaceae</taxon>
        <taxon>Quercus</taxon>
    </lineage>
</organism>
<evidence type="ECO:0000313" key="3">
    <source>
        <dbReference type="EMBL" id="KAK7847308.1"/>
    </source>
</evidence>
<dbReference type="FunFam" id="3.40.33.10:FF:000004">
    <property type="entry name" value="CAP, cysteine-rich secretory protein, antigen 5"/>
    <property type="match status" value="1"/>
</dbReference>
<name>A0AAW0L6K4_QUESU</name>
<comment type="caution">
    <text evidence="3">The sequence shown here is derived from an EMBL/GenBank/DDBJ whole genome shotgun (WGS) entry which is preliminary data.</text>
</comment>
<accession>A0AAW0L6K4</accession>
<dbReference type="InterPro" id="IPR035940">
    <property type="entry name" value="CAP_sf"/>
</dbReference>
<evidence type="ECO:0000313" key="4">
    <source>
        <dbReference type="Proteomes" id="UP000237347"/>
    </source>
</evidence>